<reference evidence="2" key="1">
    <citation type="submission" date="2014-03" db="EMBL/GenBank/DDBJ databases">
        <title>The Genome Sequence of Puccinia striiformis f. sp. tritici PST-78.</title>
        <authorList>
            <consortium name="The Broad Institute Genome Sequencing Platform"/>
            <person name="Cuomo C."/>
            <person name="Hulbert S."/>
            <person name="Chen X."/>
            <person name="Walker B."/>
            <person name="Young S.K."/>
            <person name="Zeng Q."/>
            <person name="Gargeya S."/>
            <person name="Fitzgerald M."/>
            <person name="Haas B."/>
            <person name="Abouelleil A."/>
            <person name="Alvarado L."/>
            <person name="Arachchi H.M."/>
            <person name="Berlin A.M."/>
            <person name="Chapman S.B."/>
            <person name="Goldberg J."/>
            <person name="Griggs A."/>
            <person name="Gujja S."/>
            <person name="Hansen M."/>
            <person name="Howarth C."/>
            <person name="Imamovic A."/>
            <person name="Larimer J."/>
            <person name="McCowan C."/>
            <person name="Montmayeur A."/>
            <person name="Murphy C."/>
            <person name="Neiman D."/>
            <person name="Pearson M."/>
            <person name="Priest M."/>
            <person name="Roberts A."/>
            <person name="Saif S."/>
            <person name="Shea T."/>
            <person name="Sisk P."/>
            <person name="Sykes S."/>
            <person name="Wortman J."/>
            <person name="Nusbaum C."/>
            <person name="Birren B."/>
        </authorList>
    </citation>
    <scope>NUCLEOTIDE SEQUENCE [LARGE SCALE GENOMIC DNA]</scope>
    <source>
        <strain evidence="2">race PST-78</strain>
    </source>
</reference>
<keyword evidence="2" id="KW-1185">Reference proteome</keyword>
<dbReference type="Proteomes" id="UP000054564">
    <property type="component" value="Unassembled WGS sequence"/>
</dbReference>
<organism evidence="1 2">
    <name type="scientific">Puccinia striiformis f. sp. tritici PST-78</name>
    <dbReference type="NCBI Taxonomy" id="1165861"/>
    <lineage>
        <taxon>Eukaryota</taxon>
        <taxon>Fungi</taxon>
        <taxon>Dikarya</taxon>
        <taxon>Basidiomycota</taxon>
        <taxon>Pucciniomycotina</taxon>
        <taxon>Pucciniomycetes</taxon>
        <taxon>Pucciniales</taxon>
        <taxon>Pucciniaceae</taxon>
        <taxon>Puccinia</taxon>
    </lineage>
</organism>
<evidence type="ECO:0000313" key="2">
    <source>
        <dbReference type="Proteomes" id="UP000054564"/>
    </source>
</evidence>
<evidence type="ECO:0000313" key="1">
    <source>
        <dbReference type="EMBL" id="KNF03456.1"/>
    </source>
</evidence>
<name>A0A0L0VW19_9BASI</name>
<dbReference type="AlphaFoldDB" id="A0A0L0VW19"/>
<proteinExistence type="predicted"/>
<sequence length="135" mass="14121">MAASDLILGTAIRYKLGRRAPSESQTPGRPLGLSPLAIHSAAQPPSLNRVAAPDIKSDAAIRASFAGSVSGCSSIELQNKRVVCGSGSDVRDVKQQIDHDQRSLNFSSVTPNLNSSNLLDRISSPVIGSSENPQA</sequence>
<gene>
    <name evidence="1" type="ORF">PSTG_03397</name>
</gene>
<comment type="caution">
    <text evidence="1">The sequence shown here is derived from an EMBL/GenBank/DDBJ whole genome shotgun (WGS) entry which is preliminary data.</text>
</comment>
<accession>A0A0L0VW19</accession>
<protein>
    <submittedName>
        <fullName evidence="1">Uncharacterized protein</fullName>
    </submittedName>
</protein>
<dbReference type="EMBL" id="AJIL01000017">
    <property type="protein sequence ID" value="KNF03456.1"/>
    <property type="molecule type" value="Genomic_DNA"/>
</dbReference>